<keyword evidence="3" id="KW-1185">Reference proteome</keyword>
<evidence type="ECO:0008006" key="4">
    <source>
        <dbReference type="Google" id="ProtNLM"/>
    </source>
</evidence>
<proteinExistence type="predicted"/>
<organism evidence="2 3">
    <name type="scientific">Jilunia laotingensis</name>
    <dbReference type="NCBI Taxonomy" id="2763675"/>
    <lineage>
        <taxon>Bacteria</taxon>
        <taxon>Pseudomonadati</taxon>
        <taxon>Bacteroidota</taxon>
        <taxon>Bacteroidia</taxon>
        <taxon>Bacteroidales</taxon>
        <taxon>Bacteroidaceae</taxon>
        <taxon>Jilunia</taxon>
    </lineage>
</organism>
<gene>
    <name evidence="2" type="ORF">H8744_06080</name>
</gene>
<dbReference type="AlphaFoldDB" id="A0A926F1B7"/>
<comment type="caution">
    <text evidence="2">The sequence shown here is derived from an EMBL/GenBank/DDBJ whole genome shotgun (WGS) entry which is preliminary data.</text>
</comment>
<dbReference type="RefSeq" id="WP_262433999.1">
    <property type="nucleotide sequence ID" value="NZ_JACRTF010000001.1"/>
</dbReference>
<sequence>MKSNILTVFFILFAFPLSLAAQEHSHSHARNEIGISPGVTYSPSYENWGFGIHAHYFRTLGEHSPWALGGSLEQVSGHGSHWTVSVGGKYEIFDKLNIAVMPGVTFFRHNHEHGPQETHEHTKKAQFSAHFEIGYDLIHLEHFHLGPAIDYSWSKHDTHFMLGIHCAYGF</sequence>
<feature type="chain" id="PRO_5039416944" description="Outer membrane protein beta-barrel domain-containing protein" evidence="1">
    <location>
        <begin position="21"/>
        <end position="170"/>
    </location>
</feature>
<dbReference type="EMBL" id="JACRTF010000001">
    <property type="protein sequence ID" value="MBC8592826.1"/>
    <property type="molecule type" value="Genomic_DNA"/>
</dbReference>
<name>A0A926F1B7_9BACT</name>
<reference evidence="2" key="1">
    <citation type="submission" date="2020-08" db="EMBL/GenBank/DDBJ databases">
        <title>Genome public.</title>
        <authorList>
            <person name="Liu C."/>
            <person name="Sun Q."/>
        </authorList>
    </citation>
    <scope>NUCLEOTIDE SEQUENCE</scope>
    <source>
        <strain evidence="2">N12</strain>
    </source>
</reference>
<evidence type="ECO:0000256" key="1">
    <source>
        <dbReference type="SAM" id="SignalP"/>
    </source>
</evidence>
<evidence type="ECO:0000313" key="2">
    <source>
        <dbReference type="EMBL" id="MBC8592826.1"/>
    </source>
</evidence>
<keyword evidence="1" id="KW-0732">Signal</keyword>
<dbReference type="Proteomes" id="UP000651085">
    <property type="component" value="Unassembled WGS sequence"/>
</dbReference>
<accession>A0A926F1B7</accession>
<protein>
    <recommendedName>
        <fullName evidence="4">Outer membrane protein beta-barrel domain-containing protein</fullName>
    </recommendedName>
</protein>
<feature type="signal peptide" evidence="1">
    <location>
        <begin position="1"/>
        <end position="20"/>
    </location>
</feature>
<evidence type="ECO:0000313" key="3">
    <source>
        <dbReference type="Proteomes" id="UP000651085"/>
    </source>
</evidence>